<reference evidence="2" key="1">
    <citation type="journal article" date="2012" name="Science">
        <title>The Paleozoic origin of enzymatic lignin decomposition reconstructed from 31 fungal genomes.</title>
        <authorList>
            <person name="Floudas D."/>
            <person name="Binder M."/>
            <person name="Riley R."/>
            <person name="Barry K."/>
            <person name="Blanchette R.A."/>
            <person name="Henrissat B."/>
            <person name="Martinez A.T."/>
            <person name="Otillar R."/>
            <person name="Spatafora J.W."/>
            <person name="Yadav J.S."/>
            <person name="Aerts A."/>
            <person name="Benoit I."/>
            <person name="Boyd A."/>
            <person name="Carlson A."/>
            <person name="Copeland A."/>
            <person name="Coutinho P.M."/>
            <person name="de Vries R.P."/>
            <person name="Ferreira P."/>
            <person name="Findley K."/>
            <person name="Foster B."/>
            <person name="Gaskell J."/>
            <person name="Glotzer D."/>
            <person name="Gorecki P."/>
            <person name="Heitman J."/>
            <person name="Hesse C."/>
            <person name="Hori C."/>
            <person name="Igarashi K."/>
            <person name="Jurgens J.A."/>
            <person name="Kallen N."/>
            <person name="Kersten P."/>
            <person name="Kohler A."/>
            <person name="Kuees U."/>
            <person name="Kumar T.K.A."/>
            <person name="Kuo A."/>
            <person name="LaButti K."/>
            <person name="Larrondo L.F."/>
            <person name="Lindquist E."/>
            <person name="Ling A."/>
            <person name="Lombard V."/>
            <person name="Lucas S."/>
            <person name="Lundell T."/>
            <person name="Martin R."/>
            <person name="McLaughlin D.J."/>
            <person name="Morgenstern I."/>
            <person name="Morin E."/>
            <person name="Murat C."/>
            <person name="Nagy L.G."/>
            <person name="Nolan M."/>
            <person name="Ohm R.A."/>
            <person name="Patyshakuliyeva A."/>
            <person name="Rokas A."/>
            <person name="Ruiz-Duenas F.J."/>
            <person name="Sabat G."/>
            <person name="Salamov A."/>
            <person name="Samejima M."/>
            <person name="Schmutz J."/>
            <person name="Slot J.C."/>
            <person name="St John F."/>
            <person name="Stenlid J."/>
            <person name="Sun H."/>
            <person name="Sun S."/>
            <person name="Syed K."/>
            <person name="Tsang A."/>
            <person name="Wiebenga A."/>
            <person name="Young D."/>
            <person name="Pisabarro A."/>
            <person name="Eastwood D.C."/>
            <person name="Martin F."/>
            <person name="Cullen D."/>
            <person name="Grigoriev I.V."/>
            <person name="Hibbett D.S."/>
        </authorList>
    </citation>
    <scope>NUCLEOTIDE SEQUENCE [LARGE SCALE GENOMIC DNA]</scope>
    <source>
        <strain evidence="2">TFB10046</strain>
    </source>
</reference>
<name>J0WVE1_AURST</name>
<dbReference type="Proteomes" id="UP000006514">
    <property type="component" value="Unassembled WGS sequence"/>
</dbReference>
<protein>
    <submittedName>
        <fullName evidence="1">Uncharacterized protein</fullName>
    </submittedName>
</protein>
<feature type="non-terminal residue" evidence="1">
    <location>
        <position position="157"/>
    </location>
</feature>
<feature type="non-terminal residue" evidence="1">
    <location>
        <position position="1"/>
    </location>
</feature>
<dbReference type="OrthoDB" id="423313at2759"/>
<accession>J0WVE1</accession>
<evidence type="ECO:0000313" key="1">
    <source>
        <dbReference type="EMBL" id="EJD37002.1"/>
    </source>
</evidence>
<gene>
    <name evidence="1" type="ORF">AURDEDRAFT_26671</name>
</gene>
<dbReference type="eggNOG" id="ENOG502SNG9">
    <property type="taxonomic scope" value="Eukaryota"/>
</dbReference>
<dbReference type="AlphaFoldDB" id="J0WVE1"/>
<dbReference type="PROSITE" id="PS51354">
    <property type="entry name" value="GLUTAREDOXIN_2"/>
    <property type="match status" value="1"/>
</dbReference>
<dbReference type="InParanoid" id="J0WVE1"/>
<dbReference type="Gene3D" id="3.40.30.10">
    <property type="entry name" value="Glutaredoxin"/>
    <property type="match status" value="1"/>
</dbReference>
<organism evidence="1 2">
    <name type="scientific">Auricularia subglabra (strain TFB-10046 / SS5)</name>
    <name type="common">White-rot fungus</name>
    <name type="synonym">Auricularia delicata (strain TFB10046)</name>
    <dbReference type="NCBI Taxonomy" id="717982"/>
    <lineage>
        <taxon>Eukaryota</taxon>
        <taxon>Fungi</taxon>
        <taxon>Dikarya</taxon>
        <taxon>Basidiomycota</taxon>
        <taxon>Agaricomycotina</taxon>
        <taxon>Agaricomycetes</taxon>
        <taxon>Auriculariales</taxon>
        <taxon>Auriculariaceae</taxon>
        <taxon>Auricularia</taxon>
    </lineage>
</organism>
<evidence type="ECO:0000313" key="2">
    <source>
        <dbReference type="Proteomes" id="UP000006514"/>
    </source>
</evidence>
<dbReference type="EMBL" id="JH687849">
    <property type="protein sequence ID" value="EJD37002.1"/>
    <property type="molecule type" value="Genomic_DNA"/>
</dbReference>
<keyword evidence="2" id="KW-1185">Reference proteome</keyword>
<sequence length="157" mass="16906">ELGALVNFLAALPSNALPPSVNPHAYIDPDLVLDFEPRSADDAEVDAMVEDAWMRNPVVVFSELHSPAAPASREMKGAFEALALRPGMTVFEIDQRVDATVLRPLLQRLTRGAQLPFALVGGRTLTLTELRAEVKSGALADRLARAGAVINGAKLRR</sequence>
<proteinExistence type="predicted"/>
<dbReference type="KEGG" id="adl:AURDEDRAFT_26671"/>